<reference evidence="2 3" key="1">
    <citation type="submission" date="2016-07" db="EMBL/GenBank/DDBJ databases">
        <title>Pervasive Adenine N6-methylation of Active Genes in Fungi.</title>
        <authorList>
            <consortium name="DOE Joint Genome Institute"/>
            <person name="Mondo S.J."/>
            <person name="Dannebaum R.O."/>
            <person name="Kuo R.C."/>
            <person name="Labutti K."/>
            <person name="Haridas S."/>
            <person name="Kuo A."/>
            <person name="Salamov A."/>
            <person name="Ahrendt S.R."/>
            <person name="Lipzen A."/>
            <person name="Sullivan W."/>
            <person name="Andreopoulos W.B."/>
            <person name="Clum A."/>
            <person name="Lindquist E."/>
            <person name="Daum C."/>
            <person name="Ramamoorthy G.K."/>
            <person name="Gryganskyi A."/>
            <person name="Culley D."/>
            <person name="Magnuson J.K."/>
            <person name="James T.Y."/>
            <person name="O'Malley M.A."/>
            <person name="Stajich J.E."/>
            <person name="Spatafora J.W."/>
            <person name="Visel A."/>
            <person name="Grigoriev I.V."/>
        </authorList>
    </citation>
    <scope>NUCLEOTIDE SEQUENCE [LARGE SCALE GENOMIC DNA]</scope>
    <source>
        <strain evidence="2 3">NRRL 2496</strain>
    </source>
</reference>
<protein>
    <submittedName>
        <fullName evidence="2">Uncharacterized protein</fullName>
    </submittedName>
</protein>
<proteinExistence type="predicted"/>
<dbReference type="OrthoDB" id="2268044at2759"/>
<comment type="caution">
    <text evidence="2">The sequence shown here is derived from an EMBL/GenBank/DDBJ whole genome shotgun (WGS) entry which is preliminary data.</text>
</comment>
<dbReference type="InParanoid" id="A0A1X2H7H6"/>
<organism evidence="2 3">
    <name type="scientific">Syncephalastrum racemosum</name>
    <name type="common">Filamentous fungus</name>
    <dbReference type="NCBI Taxonomy" id="13706"/>
    <lineage>
        <taxon>Eukaryota</taxon>
        <taxon>Fungi</taxon>
        <taxon>Fungi incertae sedis</taxon>
        <taxon>Mucoromycota</taxon>
        <taxon>Mucoromycotina</taxon>
        <taxon>Mucoromycetes</taxon>
        <taxon>Mucorales</taxon>
        <taxon>Syncephalastraceae</taxon>
        <taxon>Syncephalastrum</taxon>
    </lineage>
</organism>
<dbReference type="Proteomes" id="UP000242180">
    <property type="component" value="Unassembled WGS sequence"/>
</dbReference>
<evidence type="ECO:0000256" key="1">
    <source>
        <dbReference type="SAM" id="MobiDB-lite"/>
    </source>
</evidence>
<name>A0A1X2H7H6_SYNRA</name>
<dbReference type="EMBL" id="MCGN01000007">
    <property type="protein sequence ID" value="ORY94458.1"/>
    <property type="molecule type" value="Genomic_DNA"/>
</dbReference>
<keyword evidence="3" id="KW-1185">Reference proteome</keyword>
<evidence type="ECO:0000313" key="2">
    <source>
        <dbReference type="EMBL" id="ORY94458.1"/>
    </source>
</evidence>
<feature type="compositionally biased region" description="Basic and acidic residues" evidence="1">
    <location>
        <begin position="126"/>
        <end position="135"/>
    </location>
</feature>
<sequence>MEDYQLPGGFHVNPTYKNTNLCKDTFPLAIVSSVLFPGHADTLIQNNRNTKDDTANTLPGAWIEDQAQQEADDETEPLLGASEDPQDIDELRRTVAALREQAEKLQETDVLVKKSIQIVARKRLQAQHDRRRQSEWDWCGDDEADSSDSSDDDDDDDDEDGNGDRMDDWELV</sequence>
<dbReference type="AlphaFoldDB" id="A0A1X2H7H6"/>
<feature type="compositionally biased region" description="Acidic residues" evidence="1">
    <location>
        <begin position="138"/>
        <end position="161"/>
    </location>
</feature>
<feature type="compositionally biased region" description="Basic and acidic residues" evidence="1">
    <location>
        <begin position="162"/>
        <end position="172"/>
    </location>
</feature>
<feature type="region of interest" description="Disordered" evidence="1">
    <location>
        <begin position="123"/>
        <end position="172"/>
    </location>
</feature>
<feature type="region of interest" description="Disordered" evidence="1">
    <location>
        <begin position="67"/>
        <end position="88"/>
    </location>
</feature>
<evidence type="ECO:0000313" key="3">
    <source>
        <dbReference type="Proteomes" id="UP000242180"/>
    </source>
</evidence>
<accession>A0A1X2H7H6</accession>
<gene>
    <name evidence="2" type="ORF">BCR43DRAFT_494055</name>
</gene>